<gene>
    <name evidence="2" type="ORF">NDU88_004809</name>
</gene>
<proteinExistence type="predicted"/>
<feature type="coiled-coil region" evidence="1">
    <location>
        <begin position="200"/>
        <end position="227"/>
    </location>
</feature>
<accession>A0AAV7MYA3</accession>
<dbReference type="InterPro" id="IPR036691">
    <property type="entry name" value="Endo/exonu/phosph_ase_sf"/>
</dbReference>
<dbReference type="AlphaFoldDB" id="A0AAV7MYA3"/>
<keyword evidence="1" id="KW-0175">Coiled coil</keyword>
<organism evidence="2 3">
    <name type="scientific">Pleurodeles waltl</name>
    <name type="common">Iberian ribbed newt</name>
    <dbReference type="NCBI Taxonomy" id="8319"/>
    <lineage>
        <taxon>Eukaryota</taxon>
        <taxon>Metazoa</taxon>
        <taxon>Chordata</taxon>
        <taxon>Craniata</taxon>
        <taxon>Vertebrata</taxon>
        <taxon>Euteleostomi</taxon>
        <taxon>Amphibia</taxon>
        <taxon>Batrachia</taxon>
        <taxon>Caudata</taxon>
        <taxon>Salamandroidea</taxon>
        <taxon>Salamandridae</taxon>
        <taxon>Pleurodelinae</taxon>
        <taxon>Pleurodeles</taxon>
    </lineage>
</organism>
<evidence type="ECO:0000313" key="2">
    <source>
        <dbReference type="EMBL" id="KAJ1107419.1"/>
    </source>
</evidence>
<name>A0AAV7MYA3_PLEWA</name>
<dbReference type="Gene3D" id="3.60.10.10">
    <property type="entry name" value="Endonuclease/exonuclease/phosphatase"/>
    <property type="match status" value="1"/>
</dbReference>
<evidence type="ECO:0000256" key="1">
    <source>
        <dbReference type="SAM" id="Coils"/>
    </source>
</evidence>
<reference evidence="2" key="1">
    <citation type="journal article" date="2022" name="bioRxiv">
        <title>Sequencing and chromosome-scale assembly of the giantPleurodeles waltlgenome.</title>
        <authorList>
            <person name="Brown T."/>
            <person name="Elewa A."/>
            <person name="Iarovenko S."/>
            <person name="Subramanian E."/>
            <person name="Araus A.J."/>
            <person name="Petzold A."/>
            <person name="Susuki M."/>
            <person name="Suzuki K.-i.T."/>
            <person name="Hayashi T."/>
            <person name="Toyoda A."/>
            <person name="Oliveira C."/>
            <person name="Osipova E."/>
            <person name="Leigh N.D."/>
            <person name="Simon A."/>
            <person name="Yun M.H."/>
        </authorList>
    </citation>
    <scope>NUCLEOTIDE SEQUENCE</scope>
    <source>
        <strain evidence="2">20211129_DDA</strain>
        <tissue evidence="2">Liver</tissue>
    </source>
</reference>
<protein>
    <recommendedName>
        <fullName evidence="4">Reverse transcriptase</fullName>
    </recommendedName>
</protein>
<comment type="caution">
    <text evidence="2">The sequence shown here is derived from an EMBL/GenBank/DDBJ whole genome shotgun (WGS) entry which is preliminary data.</text>
</comment>
<dbReference type="SUPFAM" id="SSF56219">
    <property type="entry name" value="DNase I-like"/>
    <property type="match status" value="1"/>
</dbReference>
<sequence length="325" mass="37813">MLLDTYGANVDCPNFFHTILKQCLAVNPDTIIWGEDHNLVLNTDLDCSDHHKQCVSKALTAFLDTVAQLNILDIWWKLHGMTREYTFHSSVHDTPSRVDFWVGTRDVVGWTRVLRHLPRTLSDHSPVILKLAVPVTWKQTPLWRLQPRMVLGKAFRKEIRSAIQAYITSNKDFINTVATFWEALKAVIRGKCITKEHVILRSIRDRLARLEMELHNLELQYDDIKNKSLLSCMKKALTEFCEEVDREVKFLCEYTQARKYGEVDRAGHTLAMLLKPRWSANYIYTVDLPDERSHHTPEGVLQEFVAFYWRLYTSHTCATPEVIDT</sequence>
<dbReference type="EMBL" id="JANPWB010000013">
    <property type="protein sequence ID" value="KAJ1107419.1"/>
    <property type="molecule type" value="Genomic_DNA"/>
</dbReference>
<keyword evidence="3" id="KW-1185">Reference proteome</keyword>
<evidence type="ECO:0008006" key="4">
    <source>
        <dbReference type="Google" id="ProtNLM"/>
    </source>
</evidence>
<evidence type="ECO:0000313" key="3">
    <source>
        <dbReference type="Proteomes" id="UP001066276"/>
    </source>
</evidence>
<dbReference type="Proteomes" id="UP001066276">
    <property type="component" value="Chromosome 9"/>
</dbReference>